<sequence length="69" mass="7937">MAINYELVQGGEQDVFQLLWMRLGLDSPSAHQMCEDYAQEASQVADRCKELNKKLERLNQATCHLINIQ</sequence>
<feature type="coiled-coil region" evidence="1">
    <location>
        <begin position="34"/>
        <end position="61"/>
    </location>
</feature>
<evidence type="ECO:0000313" key="2">
    <source>
        <dbReference type="EMBL" id="KAF9443090.1"/>
    </source>
</evidence>
<comment type="caution">
    <text evidence="2">The sequence shown here is derived from an EMBL/GenBank/DDBJ whole genome shotgun (WGS) entry which is preliminary data.</text>
</comment>
<reference evidence="2" key="1">
    <citation type="submission" date="2020-11" db="EMBL/GenBank/DDBJ databases">
        <authorList>
            <consortium name="DOE Joint Genome Institute"/>
            <person name="Ahrendt S."/>
            <person name="Riley R."/>
            <person name="Andreopoulos W."/>
            <person name="Labutti K."/>
            <person name="Pangilinan J."/>
            <person name="Ruiz-Duenas F.J."/>
            <person name="Barrasa J.M."/>
            <person name="Sanchez-Garcia M."/>
            <person name="Camarero S."/>
            <person name="Miyauchi S."/>
            <person name="Serrano A."/>
            <person name="Linde D."/>
            <person name="Babiker R."/>
            <person name="Drula E."/>
            <person name="Ayuso-Fernandez I."/>
            <person name="Pacheco R."/>
            <person name="Padilla G."/>
            <person name="Ferreira P."/>
            <person name="Barriuso J."/>
            <person name="Kellner H."/>
            <person name="Castanera R."/>
            <person name="Alfaro M."/>
            <person name="Ramirez L."/>
            <person name="Pisabarro A.G."/>
            <person name="Kuo A."/>
            <person name="Tritt A."/>
            <person name="Lipzen A."/>
            <person name="He G."/>
            <person name="Yan M."/>
            <person name="Ng V."/>
            <person name="Cullen D."/>
            <person name="Martin F."/>
            <person name="Rosso M.-N."/>
            <person name="Henrissat B."/>
            <person name="Hibbett D."/>
            <person name="Martinez A.T."/>
            <person name="Grigoriev I.V."/>
        </authorList>
    </citation>
    <scope>NUCLEOTIDE SEQUENCE</scope>
    <source>
        <strain evidence="2">MF-IS2</strain>
    </source>
</reference>
<evidence type="ECO:0000256" key="1">
    <source>
        <dbReference type="SAM" id="Coils"/>
    </source>
</evidence>
<gene>
    <name evidence="2" type="ORF">P691DRAFT_809525</name>
</gene>
<dbReference type="Proteomes" id="UP000807342">
    <property type="component" value="Unassembled WGS sequence"/>
</dbReference>
<dbReference type="AlphaFoldDB" id="A0A9P5X4I9"/>
<keyword evidence="1" id="KW-0175">Coiled coil</keyword>
<dbReference type="OrthoDB" id="5061070at2759"/>
<dbReference type="EMBL" id="MU151521">
    <property type="protein sequence ID" value="KAF9443090.1"/>
    <property type="molecule type" value="Genomic_DNA"/>
</dbReference>
<name>A0A9P5X4I9_9AGAR</name>
<accession>A0A9P5X4I9</accession>
<organism evidence="2 3">
    <name type="scientific">Macrolepiota fuliginosa MF-IS2</name>
    <dbReference type="NCBI Taxonomy" id="1400762"/>
    <lineage>
        <taxon>Eukaryota</taxon>
        <taxon>Fungi</taxon>
        <taxon>Dikarya</taxon>
        <taxon>Basidiomycota</taxon>
        <taxon>Agaricomycotina</taxon>
        <taxon>Agaricomycetes</taxon>
        <taxon>Agaricomycetidae</taxon>
        <taxon>Agaricales</taxon>
        <taxon>Agaricineae</taxon>
        <taxon>Agaricaceae</taxon>
        <taxon>Macrolepiota</taxon>
    </lineage>
</organism>
<proteinExistence type="predicted"/>
<keyword evidence="3" id="KW-1185">Reference proteome</keyword>
<protein>
    <submittedName>
        <fullName evidence="2">Uncharacterized protein</fullName>
    </submittedName>
</protein>
<evidence type="ECO:0000313" key="3">
    <source>
        <dbReference type="Proteomes" id="UP000807342"/>
    </source>
</evidence>